<dbReference type="Pfam" id="PF13604">
    <property type="entry name" value="AAA_30"/>
    <property type="match status" value="1"/>
</dbReference>
<evidence type="ECO:0000313" key="3">
    <source>
        <dbReference type="EMBL" id="QGU05901.1"/>
    </source>
</evidence>
<keyword evidence="3" id="KW-0547">Nucleotide-binding</keyword>
<dbReference type="SUPFAM" id="SSF52540">
    <property type="entry name" value="P-loop containing nucleoside triphosphate hydrolases"/>
    <property type="match status" value="2"/>
</dbReference>
<sequence>MIGDMMSVRVVNAGDGYAYLLDSVAAHDDTTSAGTSLSDYYQATGTPPGRWFGRGIDGLGETTIGSGVVVGEAQMAALYGEGLHPDADHRMLHEGATIKDVQLGRRFPIYTKGVPVLEAIKQAEAEFLTAHGRRPSTEERNVIGLEIARPYYEEEQGVAGSSPREVLAWLNDEKNKVKQATSGVDLTFSPQKSVSVLWALGDDDTRQAIEDIHQETVNDCLAWIEDHALFTRTGARGERQIRARGMIAATFVHYDTRAGDPDLHTHCLISNKVQADPETPGMTKADADKWRSIDASHLLKNSALVGQRYQQLLNQRLTQRLGLEFRPRITADDKQPVWEIAGIDDELIERFSSRRTMARPVYESYAAAYATTHGHAPSDRVRYQLWQQAILDTRDAKKPAQSLEDHRAQWAAMAGGKVLSAARLAAQAQARDVFPPAGTSAYEEAVELLAHQATEDTRSRRAEFYQRHLTTSVTMRMNQWRFADEETAEQVRQDATRFALDHLIVSLTPPADQMLPSALLHADGRVIDQDHDAVMLTAKATLTEEAIVLDAVAEPTAHIATRTSVTKALSEHATTSGFELNEGQKLLVSHLTESGAQLTAGVGPAGTGKTASMAVVARIWQAHGHQVIALAPSATAAQNLAEDIGTPGHTLASLTYRWRGMVGDHPRSLDHLGITLKPGDMLLLDEAGMATTADLAALVEIAQASGAVVRMVGDPHQLDAVETGGLFRTLVKRDQSIELDQVMRMGADTDQANAGLAIRHGDATGLKLYHSRGWVHHGARSDMVTAAAHAHLADEQAGRTGILIASTRADVDAANQIIRDARCQRGLVDTDGPHVTLGTGHQAAAGDVILTRRNQTIGGQRVLNGHRFTITHIRQDGSLEVTSQERRRPLILPAQYVAEHVQLGYAATVHRAQGVTVDVTRAVVGSETDRRGLYVAATRGKKQNHIYVAEDTRIDLDSEDAHWHMSGEHHAPDHHEILGSIVATDDGHVSAHDLARAELTHATSPERKNELLATATDMLTTSWRRTQLEPEVRDLLDALPVTLTAPVDEERAVERIATSAVRLARHGIDYRDLIGEATQDLEGSRDVGAVIAHRLESHLPSSAPELAALPPRHIGQDAELYNWATTTHAELAGDTVRDLRPLDTPLPERGEIHGRDLSNTDLRGMELTGVKFIDCDLRGAAFDDTDFHQVSFRSCQMQGASFTSARFGVGDGPFQVIPLHKCDLEGADFSGAQLVRTRFTMCSLAGARFTGAQIAGYLQSVDFTGVDFTDAQVSTRISVADCVLDEHAPEALHEAQGETVADRERARQNRMRDDLAAQDTPTAPTHHQQQVVDHTQGGLEL</sequence>
<accession>A0A6B8W087</accession>
<dbReference type="EC" id="3.6.4.12" evidence="3"/>
<dbReference type="SUPFAM" id="SSF55464">
    <property type="entry name" value="Origin of replication-binding domain, RBD-like"/>
    <property type="match status" value="1"/>
</dbReference>
<dbReference type="GO" id="GO:0003678">
    <property type="term" value="F:DNA helicase activity"/>
    <property type="evidence" value="ECO:0007669"/>
    <property type="project" value="UniProtKB-EC"/>
</dbReference>
<feature type="compositionally biased region" description="Low complexity" evidence="1">
    <location>
        <begin position="1325"/>
        <end position="1341"/>
    </location>
</feature>
<dbReference type="GO" id="GO:0016787">
    <property type="term" value="F:hydrolase activity"/>
    <property type="evidence" value="ECO:0007669"/>
    <property type="project" value="UniProtKB-KW"/>
</dbReference>
<dbReference type="InterPro" id="IPR050534">
    <property type="entry name" value="Coronavir_polyprotein_1ab"/>
</dbReference>
<dbReference type="NCBIfam" id="NF041492">
    <property type="entry name" value="MobF"/>
    <property type="match status" value="1"/>
</dbReference>
<keyword evidence="3" id="KW-0378">Hydrolase</keyword>
<dbReference type="KEGG" id="ccoe:CETAM_13380"/>
<dbReference type="CDD" id="cd17933">
    <property type="entry name" value="DEXSc_RecD-like"/>
    <property type="match status" value="1"/>
</dbReference>
<feature type="region of interest" description="Disordered" evidence="1">
    <location>
        <begin position="1291"/>
        <end position="1341"/>
    </location>
</feature>
<dbReference type="InterPro" id="IPR027417">
    <property type="entry name" value="P-loop_NTPase"/>
</dbReference>
<dbReference type="Pfam" id="PF00805">
    <property type="entry name" value="Pentapeptide"/>
    <property type="match status" value="2"/>
</dbReference>
<keyword evidence="3" id="KW-0067">ATP-binding</keyword>
<dbReference type="Gene3D" id="2.160.20.80">
    <property type="entry name" value="E3 ubiquitin-protein ligase SopA"/>
    <property type="match status" value="1"/>
</dbReference>
<dbReference type="PANTHER" id="PTHR43788">
    <property type="entry name" value="DNA2/NAM7 HELICASE FAMILY MEMBER"/>
    <property type="match status" value="1"/>
</dbReference>
<dbReference type="CDD" id="cd18809">
    <property type="entry name" value="SF1_C_RecD"/>
    <property type="match status" value="1"/>
</dbReference>
<keyword evidence="3" id="KW-0347">Helicase</keyword>
<gene>
    <name evidence="3" type="primary">recD2</name>
    <name evidence="3" type="ORF">CETAM_13380</name>
</gene>
<dbReference type="InterPro" id="IPR014862">
    <property type="entry name" value="TrwC"/>
</dbReference>
<dbReference type="Proteomes" id="UP000425178">
    <property type="component" value="Plasmid pCETAM"/>
</dbReference>
<evidence type="ECO:0000313" key="4">
    <source>
        <dbReference type="Proteomes" id="UP000425178"/>
    </source>
</evidence>
<feature type="compositionally biased region" description="Basic and acidic residues" evidence="1">
    <location>
        <begin position="1291"/>
        <end position="1315"/>
    </location>
</feature>
<dbReference type="EMBL" id="CP046454">
    <property type="protein sequence ID" value="QGU05901.1"/>
    <property type="molecule type" value="Genomic_DNA"/>
</dbReference>
<name>A0A6B8W087_9CORY</name>
<evidence type="ECO:0000259" key="2">
    <source>
        <dbReference type="Pfam" id="PF08751"/>
    </source>
</evidence>
<dbReference type="Gene3D" id="3.40.50.300">
    <property type="entry name" value="P-loop containing nucleotide triphosphate hydrolases"/>
    <property type="match status" value="2"/>
</dbReference>
<dbReference type="Gene3D" id="2.30.30.940">
    <property type="match status" value="1"/>
</dbReference>
<organism evidence="3 4">
    <name type="scientific">Corynebacterium comes</name>
    <dbReference type="NCBI Taxonomy" id="2675218"/>
    <lineage>
        <taxon>Bacteria</taxon>
        <taxon>Bacillati</taxon>
        <taxon>Actinomycetota</taxon>
        <taxon>Actinomycetes</taxon>
        <taxon>Mycobacteriales</taxon>
        <taxon>Corynebacteriaceae</taxon>
        <taxon>Corynebacterium</taxon>
    </lineage>
</organism>
<evidence type="ECO:0000256" key="1">
    <source>
        <dbReference type="SAM" id="MobiDB-lite"/>
    </source>
</evidence>
<dbReference type="Pfam" id="PF08751">
    <property type="entry name" value="TrwC"/>
    <property type="match status" value="1"/>
</dbReference>
<reference evidence="3 4" key="1">
    <citation type="journal article" date="2021" name="Int. J. Syst. Evol. Microbiol.">
        <title>Classification of three corynebacterial strains isolated from a small paddock in North Rhine-Westphalia: proposal of &lt;i&gt;Corynebacterium kalinowskii&lt;/i&gt; sp. nov., &lt;i&gt;Corynebacterium comes&lt;/i&gt; sp. nov. and &lt;i&gt;Corynebacterium occultum&lt;/i&gt; sp. nov.</title>
        <authorList>
            <person name="Schaffert L."/>
            <person name="Ruwe M."/>
            <person name="Milse J."/>
            <person name="Hanuschka K."/>
            <person name="Ortseifen V."/>
            <person name="Droste J."/>
            <person name="Brandt D."/>
            <person name="Schl L."/>
            <person name="Kutter Y."/>
            <person name="Vinke S."/>
            <person name="Vieh P."/>
            <person name="Jacob L."/>
            <person name="L N.C."/>
            <person name="Schulte-Berndt E."/>
            <person name="Hain C."/>
            <person name="Linder M."/>
            <person name="Schmidt P."/>
            <person name="Wollenschl L."/>
            <person name="Luttermann T."/>
            <person name="Thieme E."/>
            <person name="Hassa J."/>
            <person name="Haak M."/>
            <person name="Wittchen M."/>
            <person name="Mentz A."/>
            <person name="Persicke M."/>
            <person name="Busche T."/>
            <person name="R C."/>
        </authorList>
    </citation>
    <scope>NUCLEOTIDE SEQUENCE [LARGE SCALE GENOMIC DNA]</scope>
    <source>
        <strain evidence="3 4">2019</strain>
    </source>
</reference>
<dbReference type="SUPFAM" id="SSF141571">
    <property type="entry name" value="Pentapeptide repeat-like"/>
    <property type="match status" value="1"/>
</dbReference>
<proteinExistence type="predicted"/>
<protein>
    <submittedName>
        <fullName evidence="3">ATP-dependent RecD-like DNA helicase</fullName>
        <ecNumber evidence="3">3.6.4.12</ecNumber>
    </submittedName>
</protein>
<keyword evidence="3" id="KW-0614">Plasmid</keyword>
<keyword evidence="4" id="KW-1185">Reference proteome</keyword>
<feature type="domain" description="TrwC relaxase" evidence="2">
    <location>
        <begin position="13"/>
        <end position="414"/>
    </location>
</feature>
<dbReference type="InterPro" id="IPR001646">
    <property type="entry name" value="5peptide_repeat"/>
</dbReference>
<geneLocation type="plasmid" evidence="3 4">
    <name>pCETAM</name>
</geneLocation>